<feature type="domain" description="G-protein coupled receptors family 1 profile" evidence="7">
    <location>
        <begin position="23"/>
        <end position="283"/>
    </location>
</feature>
<dbReference type="OrthoDB" id="10011262at2759"/>
<dbReference type="GO" id="GO:0016020">
    <property type="term" value="C:membrane"/>
    <property type="evidence" value="ECO:0007669"/>
    <property type="project" value="UniProtKB-SubCell"/>
</dbReference>
<dbReference type="SMART" id="SM01381">
    <property type="entry name" value="7TM_GPCR_Srsx"/>
    <property type="match status" value="1"/>
</dbReference>
<keyword evidence="2 5" id="KW-0812">Transmembrane</keyword>
<dbReference type="GO" id="GO:0004930">
    <property type="term" value="F:G protein-coupled receptor activity"/>
    <property type="evidence" value="ECO:0007669"/>
    <property type="project" value="UniProtKB-KW"/>
</dbReference>
<keyword evidence="5" id="KW-0807">Transducer</keyword>
<accession>A0A8S1HCA3</accession>
<evidence type="ECO:0000256" key="4">
    <source>
        <dbReference type="ARBA" id="ARBA00023136"/>
    </source>
</evidence>
<feature type="transmembrane region" description="Helical" evidence="6">
    <location>
        <begin position="43"/>
        <end position="63"/>
    </location>
</feature>
<dbReference type="EMBL" id="CAJGYM010000033">
    <property type="protein sequence ID" value="CAD6193244.1"/>
    <property type="molecule type" value="Genomic_DNA"/>
</dbReference>
<dbReference type="CDD" id="cd14978">
    <property type="entry name" value="7tmA_FMRFamide_R-like"/>
    <property type="match status" value="1"/>
</dbReference>
<reference evidence="8" key="1">
    <citation type="submission" date="2020-10" db="EMBL/GenBank/DDBJ databases">
        <authorList>
            <person name="Kikuchi T."/>
        </authorList>
    </citation>
    <scope>NUCLEOTIDE SEQUENCE</scope>
    <source>
        <strain evidence="8">NKZ352</strain>
    </source>
</reference>
<dbReference type="PRINTS" id="PR00237">
    <property type="entry name" value="GPCRRHODOPSN"/>
</dbReference>
<dbReference type="AlphaFoldDB" id="A0A8S1HCA3"/>
<comment type="caution">
    <text evidence="8">The sequence shown here is derived from an EMBL/GenBank/DDBJ whole genome shotgun (WGS) entry which is preliminary data.</text>
</comment>
<protein>
    <recommendedName>
        <fullName evidence="7">G-protein coupled receptors family 1 profile domain-containing protein</fullName>
    </recommendedName>
</protein>
<comment type="subcellular location">
    <subcellularLocation>
        <location evidence="1">Membrane</location>
    </subcellularLocation>
</comment>
<keyword evidence="4 6" id="KW-0472">Membrane</keyword>
<evidence type="ECO:0000259" key="7">
    <source>
        <dbReference type="PROSITE" id="PS50262"/>
    </source>
</evidence>
<keyword evidence="3 6" id="KW-1133">Transmembrane helix</keyword>
<keyword evidence="9" id="KW-1185">Reference proteome</keyword>
<dbReference type="PANTHER" id="PTHR47323">
    <property type="entry name" value="FMRFAMIDE PEPTIDE RECEPTOR FAMILY-RELATED"/>
    <property type="match status" value="1"/>
</dbReference>
<evidence type="ECO:0000313" key="9">
    <source>
        <dbReference type="Proteomes" id="UP000835052"/>
    </source>
</evidence>
<evidence type="ECO:0000256" key="3">
    <source>
        <dbReference type="ARBA" id="ARBA00022989"/>
    </source>
</evidence>
<dbReference type="PROSITE" id="PS50262">
    <property type="entry name" value="G_PROTEIN_RECEP_F1_2"/>
    <property type="match status" value="1"/>
</dbReference>
<dbReference type="InterPro" id="IPR000276">
    <property type="entry name" value="GPCR_Rhodpsn"/>
</dbReference>
<evidence type="ECO:0000256" key="1">
    <source>
        <dbReference type="ARBA" id="ARBA00004370"/>
    </source>
</evidence>
<dbReference type="PANTHER" id="PTHR47323:SF6">
    <property type="entry name" value="G-PROTEIN COUPLED RECEPTORS FAMILY 1 PROFILE DOMAIN-CONTAINING PROTEIN"/>
    <property type="match status" value="1"/>
</dbReference>
<gene>
    <name evidence="8" type="ORF">CAUJ_LOCUS9163</name>
</gene>
<proteinExistence type="inferred from homology"/>
<evidence type="ECO:0000256" key="2">
    <source>
        <dbReference type="ARBA" id="ARBA00022692"/>
    </source>
</evidence>
<dbReference type="Proteomes" id="UP000835052">
    <property type="component" value="Unassembled WGS sequence"/>
</dbReference>
<dbReference type="PROSITE" id="PS00237">
    <property type="entry name" value="G_PROTEIN_RECEP_F1_1"/>
    <property type="match status" value="1"/>
</dbReference>
<comment type="similarity">
    <text evidence="5">Belongs to the G-protein coupled receptor 1 family.</text>
</comment>
<dbReference type="InterPro" id="IPR017452">
    <property type="entry name" value="GPCR_Rhodpsn_7TM"/>
</dbReference>
<feature type="transmembrane region" description="Helical" evidence="6">
    <location>
        <begin position="125"/>
        <end position="142"/>
    </location>
</feature>
<evidence type="ECO:0000256" key="5">
    <source>
        <dbReference type="RuleBase" id="RU000688"/>
    </source>
</evidence>
<keyword evidence="5" id="KW-0297">G-protein coupled receptor</keyword>
<organism evidence="8 9">
    <name type="scientific">Caenorhabditis auriculariae</name>
    <dbReference type="NCBI Taxonomy" id="2777116"/>
    <lineage>
        <taxon>Eukaryota</taxon>
        <taxon>Metazoa</taxon>
        <taxon>Ecdysozoa</taxon>
        <taxon>Nematoda</taxon>
        <taxon>Chromadorea</taxon>
        <taxon>Rhabditida</taxon>
        <taxon>Rhabditina</taxon>
        <taxon>Rhabditomorpha</taxon>
        <taxon>Rhabditoidea</taxon>
        <taxon>Rhabditidae</taxon>
        <taxon>Peloderinae</taxon>
        <taxon>Caenorhabditis</taxon>
    </lineage>
</organism>
<dbReference type="Gene3D" id="1.20.1070.10">
    <property type="entry name" value="Rhodopsin 7-helix transmembrane proteins"/>
    <property type="match status" value="1"/>
</dbReference>
<sequence>MLQQLSSLMTATMSTACIFGIITNLLSLVIFTRPTFRKRSINMLLAALSASDLAVCLLGVPVYASAQTQNFIPVYAAATIMVYAYPVTIMFQSISVWLLVSIAVDRYLAVCHPFMVNVYCTRRRAKATIFLIVMFSVAYNFVRFWEFRLKSDGGAVSVENIVVPLLREDPVFMLWYQNLATLLTQFLLPLVVLCVLNLQVARTLLLASEQRRELVASERREHSTAKMMMMVVVVFLFCYSFSFVLNVAEIYWKHMFQSEFGFFLNDVNNVLVIINSCSAFIFYYKFSTRFRKQAAALYGIKSLMKTASFRGVRGEQRESRSSSPRLENSTVLDVRKFESSPPKLSTSLVRLQSRWYGGRQKDRTHV</sequence>
<keyword evidence="5" id="KW-0675">Receptor</keyword>
<dbReference type="InterPro" id="IPR053352">
    <property type="entry name" value="FMRFamide_rcpt"/>
</dbReference>
<evidence type="ECO:0000313" key="8">
    <source>
        <dbReference type="EMBL" id="CAD6193244.1"/>
    </source>
</evidence>
<name>A0A8S1HCA3_9PELO</name>
<dbReference type="Pfam" id="PF00001">
    <property type="entry name" value="7tm_1"/>
    <property type="match status" value="1"/>
</dbReference>
<feature type="transmembrane region" description="Helical" evidence="6">
    <location>
        <begin position="83"/>
        <end position="104"/>
    </location>
</feature>
<feature type="transmembrane region" description="Helical" evidence="6">
    <location>
        <begin position="267"/>
        <end position="284"/>
    </location>
</feature>
<feature type="transmembrane region" description="Helical" evidence="6">
    <location>
        <begin position="12"/>
        <end position="31"/>
    </location>
</feature>
<feature type="transmembrane region" description="Helical" evidence="6">
    <location>
        <begin position="228"/>
        <end position="247"/>
    </location>
</feature>
<evidence type="ECO:0000256" key="6">
    <source>
        <dbReference type="SAM" id="Phobius"/>
    </source>
</evidence>
<dbReference type="SUPFAM" id="SSF81321">
    <property type="entry name" value="Family A G protein-coupled receptor-like"/>
    <property type="match status" value="1"/>
</dbReference>